<dbReference type="InterPro" id="IPR010468">
    <property type="entry name" value="HSL_N"/>
</dbReference>
<dbReference type="GO" id="GO:0004806">
    <property type="term" value="F:triacylglycerol lipase activity"/>
    <property type="evidence" value="ECO:0007669"/>
    <property type="project" value="TreeGrafter"/>
</dbReference>
<feature type="compositionally biased region" description="Polar residues" evidence="1">
    <location>
        <begin position="517"/>
        <end position="526"/>
    </location>
</feature>
<dbReference type="GO" id="GO:0019433">
    <property type="term" value="P:triglyceride catabolic process"/>
    <property type="evidence" value="ECO:0007669"/>
    <property type="project" value="TreeGrafter"/>
</dbReference>
<accession>A0A7R9IBX1</accession>
<dbReference type="AlphaFoldDB" id="A0A7R9IBX1"/>
<dbReference type="InterPro" id="IPR013094">
    <property type="entry name" value="AB_hydrolase_3"/>
</dbReference>
<gene>
    <name evidence="4" type="ORF">TTEB3V08_LOCUS3211</name>
</gene>
<feature type="domain" description="Alpha/beta hydrolase fold-3" evidence="3">
    <location>
        <begin position="344"/>
        <end position="484"/>
    </location>
</feature>
<evidence type="ECO:0000259" key="3">
    <source>
        <dbReference type="Pfam" id="PF07859"/>
    </source>
</evidence>
<organism evidence="4">
    <name type="scientific">Timema tahoe</name>
    <dbReference type="NCBI Taxonomy" id="61484"/>
    <lineage>
        <taxon>Eukaryota</taxon>
        <taxon>Metazoa</taxon>
        <taxon>Ecdysozoa</taxon>
        <taxon>Arthropoda</taxon>
        <taxon>Hexapoda</taxon>
        <taxon>Insecta</taxon>
        <taxon>Pterygota</taxon>
        <taxon>Neoptera</taxon>
        <taxon>Polyneoptera</taxon>
        <taxon>Phasmatodea</taxon>
        <taxon>Timematodea</taxon>
        <taxon>Timematoidea</taxon>
        <taxon>Timematidae</taxon>
        <taxon>Timema</taxon>
    </lineage>
</organism>
<protein>
    <recommendedName>
        <fullName evidence="5">Hormone-sensitive lipase</fullName>
    </recommendedName>
</protein>
<feature type="domain" description="Hormone-sensitive lipase N-terminal" evidence="2">
    <location>
        <begin position="21"/>
        <end position="324"/>
    </location>
</feature>
<dbReference type="GO" id="GO:0005829">
    <property type="term" value="C:cytosol"/>
    <property type="evidence" value="ECO:0007669"/>
    <property type="project" value="TreeGrafter"/>
</dbReference>
<dbReference type="PANTHER" id="PTHR23025:SF3">
    <property type="entry name" value="HORMONE-SENSITIVE LIPASE"/>
    <property type="match status" value="1"/>
</dbReference>
<feature type="region of interest" description="Disordered" evidence="1">
    <location>
        <begin position="500"/>
        <end position="530"/>
    </location>
</feature>
<evidence type="ECO:0008006" key="5">
    <source>
        <dbReference type="Google" id="ProtNLM"/>
    </source>
</evidence>
<proteinExistence type="predicted"/>
<reference evidence="4" key="1">
    <citation type="submission" date="2020-11" db="EMBL/GenBank/DDBJ databases">
        <authorList>
            <person name="Tran Van P."/>
        </authorList>
    </citation>
    <scope>NUCLEOTIDE SEQUENCE</scope>
</reference>
<sequence length="821" mass="90831">MAIKEEDFSETFEISSPAYAMYQALKDLCLNNADYFQHDDTENGQRLHSGFLALIDHVNNVAPLVDDVRKASSKFDLDTETPGNGYRSFVSVVDMCVVHGVKLSRQVCESRDSFLFRKSHYAREVEACSQVMASLGSCLRLLTTMLSWSSPGELFCEEKHSAEELLKHAETINMYCFYGRCLGFQFCESIQQILKTISILMASFSEMYYSDAGLFVKATNSVWTGGKYLLNPELRARRIVNVSQCASVGFCKSFWLLSEMEFLGHLPGMVGPSLAVNQVISIPPEPLEHIAHDGSKVSIPLPTAHIGRAPIEVRLLSIVRREGMKIGEGKEKKVTIHRPSPVLIIHCHGGGFVAQSSRSHEVYLREWASHLKVPILSVDYSLAPQAPFPRALEEVLYAYCWAINNCHILGSTAEKILLVGDSAGANLNVGVTMKCIELGLRIPDGLFLAYIPVLVSFVPSPSRLLCFMDPLLPFGFMMRCLKAYACPIVNCESEMDDISESTLPSSKLPDRRKEGSLISQRTGSDTESFEEVSESDLLELAAHKSPLSEEGTDTLTTVSLTSLQSKPEADQAFKSLDNSLMKTEADKANDNRSEYYVSEFLEKYVLDSDTDSEGRKVPVLRTERTNGEDSEEQVLFEMPQELGLSAKFGKAMGNFASGMSNTFGFITGRKSPVSSDVVEVGSRKQDGKSLSSLPPGMSLLTSDLDTLLQRSPSDEFQFEVPKDPYLSPYWASDSVLRQFPPVSILSVQLDPCLDDCVMFARKLKRLGICVTLDVLDGLPHGFLSFSAFSKEAHSGSMLCVKRIQELINLDGNSCSEDDAYS</sequence>
<dbReference type="SUPFAM" id="SSF53474">
    <property type="entry name" value="alpha/beta-Hydrolases"/>
    <property type="match status" value="1"/>
</dbReference>
<dbReference type="GO" id="GO:0008203">
    <property type="term" value="P:cholesterol metabolic process"/>
    <property type="evidence" value="ECO:0007669"/>
    <property type="project" value="InterPro"/>
</dbReference>
<feature type="domain" description="Alpha/beta hydrolase fold-3" evidence="3">
    <location>
        <begin position="722"/>
        <end position="783"/>
    </location>
</feature>
<evidence type="ECO:0000256" key="1">
    <source>
        <dbReference type="SAM" id="MobiDB-lite"/>
    </source>
</evidence>
<dbReference type="EMBL" id="OE000819">
    <property type="protein sequence ID" value="CAD7455130.1"/>
    <property type="molecule type" value="Genomic_DNA"/>
</dbReference>
<dbReference type="InterPro" id="IPR029058">
    <property type="entry name" value="AB_hydrolase_fold"/>
</dbReference>
<dbReference type="PANTHER" id="PTHR23025">
    <property type="entry name" value="TRIACYLGLYCEROL LIPASE"/>
    <property type="match status" value="1"/>
</dbReference>
<evidence type="ECO:0000259" key="2">
    <source>
        <dbReference type="Pfam" id="PF06350"/>
    </source>
</evidence>
<dbReference type="Gene3D" id="3.40.50.1820">
    <property type="entry name" value="alpha/beta hydrolase"/>
    <property type="match status" value="2"/>
</dbReference>
<dbReference type="Pfam" id="PF06350">
    <property type="entry name" value="HSL_N"/>
    <property type="match status" value="1"/>
</dbReference>
<name>A0A7R9IBX1_9NEOP</name>
<dbReference type="GO" id="GO:0004771">
    <property type="term" value="F:sterol ester esterase activity"/>
    <property type="evidence" value="ECO:0007669"/>
    <property type="project" value="TreeGrafter"/>
</dbReference>
<dbReference type="Pfam" id="PF07859">
    <property type="entry name" value="Abhydrolase_3"/>
    <property type="match status" value="2"/>
</dbReference>
<evidence type="ECO:0000313" key="4">
    <source>
        <dbReference type="EMBL" id="CAD7455130.1"/>
    </source>
</evidence>